<evidence type="ECO:0000313" key="2">
    <source>
        <dbReference type="Proteomes" id="UP000095042"/>
    </source>
</evidence>
<dbReference type="Proteomes" id="UP000095042">
    <property type="component" value="Unassembled WGS sequence"/>
</dbReference>
<dbReference type="InterPro" id="IPR002736">
    <property type="entry name" value="CitG"/>
</dbReference>
<sequence length="282" mass="29922">MTAPLTSERIVSSFHEACLAELEALKPGNVHRIANGHNMSVGDFEKSAAAAAPAIGAPDLSVGERIEAAVEATREAVGQNTNLGIVLLAAPLAQAALDPSGHSLEDRLKEVLGSLTIEDACAAYRAIRLAEPGGLGQAPYHDVAAEPGSPCMKRCRRRRPGDRIAWNYTHGFVDIFKLGLKWLDGGTKRWGPVAWVTTYVYLGFLAHIPDTLIERKFGGAAASEVRDEARPIEAGLSHCHDPQDMAGPLTAFDASLKERGLNPGTSADLTVATLFAAALQGR</sequence>
<evidence type="ECO:0000313" key="1">
    <source>
        <dbReference type="EMBL" id="ODS04113.1"/>
    </source>
</evidence>
<dbReference type="Pfam" id="PF01874">
    <property type="entry name" value="CitG"/>
    <property type="match status" value="1"/>
</dbReference>
<dbReference type="Gene3D" id="1.10.4200.10">
    <property type="entry name" value="Triphosphoribosyl-dephospho-CoA protein"/>
    <property type="match status" value="1"/>
</dbReference>
<accession>A0A1E3WE79</accession>
<proteinExistence type="predicted"/>
<dbReference type="GO" id="GO:0046917">
    <property type="term" value="F:triphosphoribosyl-dephospho-CoA synthase activity"/>
    <property type="evidence" value="ECO:0007669"/>
    <property type="project" value="InterPro"/>
</dbReference>
<organism evidence="1 2">
    <name type="scientific">Methyloceanibacter marginalis</name>
    <dbReference type="NCBI Taxonomy" id="1774971"/>
    <lineage>
        <taxon>Bacteria</taxon>
        <taxon>Pseudomonadati</taxon>
        <taxon>Pseudomonadota</taxon>
        <taxon>Alphaproteobacteria</taxon>
        <taxon>Hyphomicrobiales</taxon>
        <taxon>Hyphomicrobiaceae</taxon>
        <taxon>Methyloceanibacter</taxon>
    </lineage>
</organism>
<protein>
    <submittedName>
        <fullName evidence="1">Uncharacterized protein</fullName>
    </submittedName>
</protein>
<dbReference type="EMBL" id="LPWD01000011">
    <property type="protein sequence ID" value="ODS04113.1"/>
    <property type="molecule type" value="Genomic_DNA"/>
</dbReference>
<comment type="caution">
    <text evidence="1">The sequence shown here is derived from an EMBL/GenBank/DDBJ whole genome shotgun (WGS) entry which is preliminary data.</text>
</comment>
<reference evidence="1 2" key="1">
    <citation type="journal article" date="2016" name="Environ. Microbiol.">
        <title>New Methyloceanibacter diversity from North Sea sediments includes methanotroph containing solely the soluble methane monooxygenase.</title>
        <authorList>
            <person name="Vekeman B."/>
            <person name="Kerckhof F.M."/>
            <person name="Cremers G."/>
            <person name="de Vos P."/>
            <person name="Vandamme P."/>
            <person name="Boon N."/>
            <person name="Op den Camp H.J."/>
            <person name="Heylen K."/>
        </authorList>
    </citation>
    <scope>NUCLEOTIDE SEQUENCE [LARGE SCALE GENOMIC DNA]</scope>
    <source>
        <strain evidence="1 2">R-67177</strain>
    </source>
</reference>
<keyword evidence="2" id="KW-1185">Reference proteome</keyword>
<gene>
    <name evidence="1" type="ORF">AUC71_05760</name>
</gene>
<dbReference type="PANTHER" id="PTHR42280">
    <property type="entry name" value="CITG FAMILY PROTEIN"/>
    <property type="match status" value="1"/>
</dbReference>
<dbReference type="GO" id="GO:0005524">
    <property type="term" value="F:ATP binding"/>
    <property type="evidence" value="ECO:0007669"/>
    <property type="project" value="InterPro"/>
</dbReference>
<name>A0A1E3WE79_9HYPH</name>
<dbReference type="PANTHER" id="PTHR42280:SF1">
    <property type="entry name" value="CITG FAMILY PROTEIN"/>
    <property type="match status" value="1"/>
</dbReference>
<dbReference type="RefSeq" id="WP_069622681.1">
    <property type="nucleotide sequence ID" value="NZ_LPWD01000011.1"/>
</dbReference>
<dbReference type="OrthoDB" id="8525901at2"/>
<dbReference type="AlphaFoldDB" id="A0A1E3WE79"/>